<protein>
    <submittedName>
        <fullName evidence="1">Peptidase C14, caspase domain-containing protein</fullName>
    </submittedName>
</protein>
<gene>
    <name evidence="1" type="ORF">K488DRAFT_39133</name>
</gene>
<accession>A0ACB8QG22</accession>
<dbReference type="Proteomes" id="UP000814128">
    <property type="component" value="Unassembled WGS sequence"/>
</dbReference>
<reference evidence="1" key="2">
    <citation type="journal article" date="2022" name="New Phytol.">
        <title>Evolutionary transition to the ectomycorrhizal habit in the genomes of a hyperdiverse lineage of mushroom-forming fungi.</title>
        <authorList>
            <person name="Looney B."/>
            <person name="Miyauchi S."/>
            <person name="Morin E."/>
            <person name="Drula E."/>
            <person name="Courty P.E."/>
            <person name="Kohler A."/>
            <person name="Kuo A."/>
            <person name="LaButti K."/>
            <person name="Pangilinan J."/>
            <person name="Lipzen A."/>
            <person name="Riley R."/>
            <person name="Andreopoulos W."/>
            <person name="He G."/>
            <person name="Johnson J."/>
            <person name="Nolan M."/>
            <person name="Tritt A."/>
            <person name="Barry K.W."/>
            <person name="Grigoriev I.V."/>
            <person name="Nagy L.G."/>
            <person name="Hibbett D."/>
            <person name="Henrissat B."/>
            <person name="Matheny P.B."/>
            <person name="Labbe J."/>
            <person name="Martin F.M."/>
        </authorList>
    </citation>
    <scope>NUCLEOTIDE SEQUENCE</scope>
    <source>
        <strain evidence="1">EC-137</strain>
    </source>
</reference>
<evidence type="ECO:0000313" key="1">
    <source>
        <dbReference type="EMBL" id="KAI0030607.1"/>
    </source>
</evidence>
<feature type="non-terminal residue" evidence="1">
    <location>
        <position position="158"/>
    </location>
</feature>
<sequence>ALLIGIDNYASADLNSLPGVVNDVNDMKSFLTGAFDSVDGFALDIKVIRNQEATAEKIRSAVESLRTNDVIKRGDPILIYYAGHGSTLPPPEGWPGHDVEIQCLVGYDAFCSERDGKYLVEGVVPDRTLAALLHRLADAKGNNITVILDCCHSGSGTR</sequence>
<feature type="non-terminal residue" evidence="1">
    <location>
        <position position="1"/>
    </location>
</feature>
<dbReference type="EMBL" id="MU273613">
    <property type="protein sequence ID" value="KAI0030607.1"/>
    <property type="molecule type" value="Genomic_DNA"/>
</dbReference>
<comment type="caution">
    <text evidence="1">The sequence shown here is derived from an EMBL/GenBank/DDBJ whole genome shotgun (WGS) entry which is preliminary data.</text>
</comment>
<name>A0ACB8QG22_9AGAM</name>
<reference evidence="1" key="1">
    <citation type="submission" date="2021-02" db="EMBL/GenBank/DDBJ databases">
        <authorList>
            <consortium name="DOE Joint Genome Institute"/>
            <person name="Ahrendt S."/>
            <person name="Looney B.P."/>
            <person name="Miyauchi S."/>
            <person name="Morin E."/>
            <person name="Drula E."/>
            <person name="Courty P.E."/>
            <person name="Chicoki N."/>
            <person name="Fauchery L."/>
            <person name="Kohler A."/>
            <person name="Kuo A."/>
            <person name="Labutti K."/>
            <person name="Pangilinan J."/>
            <person name="Lipzen A."/>
            <person name="Riley R."/>
            <person name="Andreopoulos W."/>
            <person name="He G."/>
            <person name="Johnson J."/>
            <person name="Barry K.W."/>
            <person name="Grigoriev I.V."/>
            <person name="Nagy L."/>
            <person name="Hibbett D."/>
            <person name="Henrissat B."/>
            <person name="Matheny P.B."/>
            <person name="Labbe J."/>
            <person name="Martin F."/>
        </authorList>
    </citation>
    <scope>NUCLEOTIDE SEQUENCE</scope>
    <source>
        <strain evidence="1">EC-137</strain>
    </source>
</reference>
<keyword evidence="2" id="KW-1185">Reference proteome</keyword>
<evidence type="ECO:0000313" key="2">
    <source>
        <dbReference type="Proteomes" id="UP000814128"/>
    </source>
</evidence>
<proteinExistence type="predicted"/>
<organism evidence="1 2">
    <name type="scientific">Vararia minispora EC-137</name>
    <dbReference type="NCBI Taxonomy" id="1314806"/>
    <lineage>
        <taxon>Eukaryota</taxon>
        <taxon>Fungi</taxon>
        <taxon>Dikarya</taxon>
        <taxon>Basidiomycota</taxon>
        <taxon>Agaricomycotina</taxon>
        <taxon>Agaricomycetes</taxon>
        <taxon>Russulales</taxon>
        <taxon>Lachnocladiaceae</taxon>
        <taxon>Vararia</taxon>
    </lineage>
</organism>